<keyword evidence="2" id="KW-0508">mRNA splicing</keyword>
<feature type="region of interest" description="Disordered" evidence="4">
    <location>
        <begin position="93"/>
        <end position="120"/>
    </location>
</feature>
<dbReference type="SMART" id="SM00651">
    <property type="entry name" value="Sm"/>
    <property type="match status" value="1"/>
</dbReference>
<dbReference type="GO" id="GO:0006396">
    <property type="term" value="P:RNA processing"/>
    <property type="evidence" value="ECO:0007669"/>
    <property type="project" value="InterPro"/>
</dbReference>
<sequence length="139" mass="15294">MFSQKPKEVGVPEKLLKEFVSKKVTVDTSTGEVFAGTLVDIEENMNMSLSEVKATFPSGHTVHMTCVFIKGTKIRCISLPRDARDIVRHLARKQLSSQRGGRGRGGYRGRGGRGGGGGRGFDRQLSAHSYNIYGRFVTF</sequence>
<reference evidence="6 7" key="1">
    <citation type="journal article" date="2022" name="Nat. Ecol. Evol.">
        <title>A masculinizing supergene underlies an exaggerated male reproductive morph in a spider.</title>
        <authorList>
            <person name="Hendrickx F."/>
            <person name="De Corte Z."/>
            <person name="Sonet G."/>
            <person name="Van Belleghem S.M."/>
            <person name="Kostlbacher S."/>
            <person name="Vangestel C."/>
        </authorList>
    </citation>
    <scope>NUCLEOTIDE SEQUENCE [LARGE SCALE GENOMIC DNA]</scope>
    <source>
        <strain evidence="6">W744_W776</strain>
    </source>
</reference>
<feature type="domain" description="Sm" evidence="5">
    <location>
        <begin position="14"/>
        <end position="79"/>
    </location>
</feature>
<gene>
    <name evidence="6" type="ORF">JTE90_020094</name>
</gene>
<dbReference type="GO" id="GO:0005681">
    <property type="term" value="C:spliceosomal complex"/>
    <property type="evidence" value="ECO:0007669"/>
    <property type="project" value="UniProtKB-KW"/>
</dbReference>
<accession>A0AAV6VQP4</accession>
<dbReference type="EMBL" id="JAFNEN010000049">
    <property type="protein sequence ID" value="KAG8197816.1"/>
    <property type="molecule type" value="Genomic_DNA"/>
</dbReference>
<evidence type="ECO:0000259" key="5">
    <source>
        <dbReference type="SMART" id="SM00651"/>
    </source>
</evidence>
<protein>
    <recommendedName>
        <fullName evidence="5">Sm domain-containing protein</fullName>
    </recommendedName>
</protein>
<proteinExistence type="predicted"/>
<dbReference type="Proteomes" id="UP000827092">
    <property type="component" value="Unassembled WGS sequence"/>
</dbReference>
<keyword evidence="7" id="KW-1185">Reference proteome</keyword>
<evidence type="ECO:0000256" key="1">
    <source>
        <dbReference type="ARBA" id="ARBA00004123"/>
    </source>
</evidence>
<dbReference type="Pfam" id="PF01423">
    <property type="entry name" value="LSM"/>
    <property type="match status" value="1"/>
</dbReference>
<dbReference type="SUPFAM" id="SSF50182">
    <property type="entry name" value="Sm-like ribonucleoproteins"/>
    <property type="match status" value="1"/>
</dbReference>
<name>A0AAV6VQP4_9ARAC</name>
<evidence type="ECO:0000313" key="7">
    <source>
        <dbReference type="Proteomes" id="UP000827092"/>
    </source>
</evidence>
<evidence type="ECO:0000256" key="3">
    <source>
        <dbReference type="ARBA" id="ARBA00023242"/>
    </source>
</evidence>
<dbReference type="InterPro" id="IPR010920">
    <property type="entry name" value="LSM_dom_sf"/>
</dbReference>
<dbReference type="AlphaFoldDB" id="A0AAV6VQP4"/>
<dbReference type="InterPro" id="IPR001163">
    <property type="entry name" value="Sm_dom_euk/arc"/>
</dbReference>
<comment type="subcellular location">
    <subcellularLocation>
        <location evidence="1">Nucleus</location>
    </subcellularLocation>
</comment>
<evidence type="ECO:0000256" key="4">
    <source>
        <dbReference type="SAM" id="MobiDB-lite"/>
    </source>
</evidence>
<dbReference type="PANTHER" id="PTHR23338">
    <property type="entry name" value="SMALL NUCLEAR RIBONUCLEOPROTEIN SM"/>
    <property type="match status" value="1"/>
</dbReference>
<keyword evidence="3" id="KW-0539">Nucleus</keyword>
<keyword evidence="2" id="KW-0507">mRNA processing</keyword>
<organism evidence="6 7">
    <name type="scientific">Oedothorax gibbosus</name>
    <dbReference type="NCBI Taxonomy" id="931172"/>
    <lineage>
        <taxon>Eukaryota</taxon>
        <taxon>Metazoa</taxon>
        <taxon>Ecdysozoa</taxon>
        <taxon>Arthropoda</taxon>
        <taxon>Chelicerata</taxon>
        <taxon>Arachnida</taxon>
        <taxon>Araneae</taxon>
        <taxon>Araneomorphae</taxon>
        <taxon>Entelegynae</taxon>
        <taxon>Araneoidea</taxon>
        <taxon>Linyphiidae</taxon>
        <taxon>Erigoninae</taxon>
        <taxon>Oedothorax</taxon>
    </lineage>
</organism>
<evidence type="ECO:0000256" key="2">
    <source>
        <dbReference type="ARBA" id="ARBA00022728"/>
    </source>
</evidence>
<feature type="compositionally biased region" description="Basic residues" evidence="4">
    <location>
        <begin position="101"/>
        <end position="111"/>
    </location>
</feature>
<dbReference type="InterPro" id="IPR027141">
    <property type="entry name" value="LSm4/Sm_D1/D3"/>
</dbReference>
<keyword evidence="2" id="KW-0747">Spliceosome</keyword>
<dbReference type="Gene3D" id="2.30.30.100">
    <property type="match status" value="1"/>
</dbReference>
<comment type="caution">
    <text evidence="6">The sequence shown here is derived from an EMBL/GenBank/DDBJ whole genome shotgun (WGS) entry which is preliminary data.</text>
</comment>
<evidence type="ECO:0000313" key="6">
    <source>
        <dbReference type="EMBL" id="KAG8197816.1"/>
    </source>
</evidence>